<dbReference type="InterPro" id="IPR025500">
    <property type="entry name" value="DUF4390"/>
</dbReference>
<dbReference type="EMBL" id="PTIZ01000005">
    <property type="protein sequence ID" value="PPK75589.1"/>
    <property type="molecule type" value="Genomic_DNA"/>
</dbReference>
<accession>A0A2S6HDL9</accession>
<keyword evidence="1" id="KW-0732">Signal</keyword>
<dbReference type="AlphaFoldDB" id="A0A2S6HDL9"/>
<reference evidence="2 3" key="1">
    <citation type="submission" date="2018-02" db="EMBL/GenBank/DDBJ databases">
        <title>Subsurface microbial communities from deep shales in Ohio and West Virginia, USA.</title>
        <authorList>
            <person name="Wrighton K."/>
        </authorList>
    </citation>
    <scope>NUCLEOTIDE SEQUENCE [LARGE SCALE GENOMIC DNA]</scope>
    <source>
        <strain evidence="2 3">OWC-DMM</strain>
    </source>
</reference>
<dbReference type="Pfam" id="PF14334">
    <property type="entry name" value="DUF4390"/>
    <property type="match status" value="1"/>
</dbReference>
<evidence type="ECO:0000256" key="1">
    <source>
        <dbReference type="SAM" id="SignalP"/>
    </source>
</evidence>
<dbReference type="RefSeq" id="WP_104428832.1">
    <property type="nucleotide sequence ID" value="NZ_PTIZ01000005.1"/>
</dbReference>
<name>A0A2S6HDL9_9GAMM</name>
<comment type="caution">
    <text evidence="2">The sequence shown here is derived from an EMBL/GenBank/DDBJ whole genome shotgun (WGS) entry which is preliminary data.</text>
</comment>
<sequence>MHASVSNKSSFCYALLYCCLVWLLPALSYADTFGVEVKNAEIATQGNSYVLSADMDYRLSARAKEALQNGVPLYWDIHIKTLQHRGYLWDKTLVNTSVRYRIQYHALLNMYRVRNEGSRELYNFSTLSAALDSMSTLRNFRVLDKALYESGERYAVGIKVTLDRDALPLPLRPIAYTNPQWYLSSDWTLWPLTK</sequence>
<gene>
    <name evidence="2" type="ORF">B0F87_10555</name>
</gene>
<evidence type="ECO:0000313" key="2">
    <source>
        <dbReference type="EMBL" id="PPK75589.1"/>
    </source>
</evidence>
<organism evidence="2 3">
    <name type="scientific">Methylobacter tundripaludum</name>
    <dbReference type="NCBI Taxonomy" id="173365"/>
    <lineage>
        <taxon>Bacteria</taxon>
        <taxon>Pseudomonadati</taxon>
        <taxon>Pseudomonadota</taxon>
        <taxon>Gammaproteobacteria</taxon>
        <taxon>Methylococcales</taxon>
        <taxon>Methylococcaceae</taxon>
        <taxon>Methylobacter</taxon>
    </lineage>
</organism>
<protein>
    <submittedName>
        <fullName evidence="2">Uncharacterized protein DUF4390</fullName>
    </submittedName>
</protein>
<evidence type="ECO:0000313" key="3">
    <source>
        <dbReference type="Proteomes" id="UP000240010"/>
    </source>
</evidence>
<feature type="chain" id="PRO_5015416586" evidence="1">
    <location>
        <begin position="31"/>
        <end position="194"/>
    </location>
</feature>
<proteinExistence type="predicted"/>
<feature type="signal peptide" evidence="1">
    <location>
        <begin position="1"/>
        <end position="30"/>
    </location>
</feature>
<dbReference type="Proteomes" id="UP000240010">
    <property type="component" value="Unassembled WGS sequence"/>
</dbReference>